<evidence type="ECO:0000313" key="2">
    <source>
        <dbReference type="EMBL" id="CAJ1965759.1"/>
    </source>
</evidence>
<gene>
    <name evidence="2" type="ORF">CYCCA115_LOCUS21351</name>
</gene>
<evidence type="ECO:0000256" key="1">
    <source>
        <dbReference type="SAM" id="Phobius"/>
    </source>
</evidence>
<keyword evidence="1" id="KW-0472">Membrane</keyword>
<protein>
    <submittedName>
        <fullName evidence="2">Uncharacterized protein</fullName>
    </submittedName>
</protein>
<organism evidence="2 3">
    <name type="scientific">Cylindrotheca closterium</name>
    <dbReference type="NCBI Taxonomy" id="2856"/>
    <lineage>
        <taxon>Eukaryota</taxon>
        <taxon>Sar</taxon>
        <taxon>Stramenopiles</taxon>
        <taxon>Ochrophyta</taxon>
        <taxon>Bacillariophyta</taxon>
        <taxon>Bacillariophyceae</taxon>
        <taxon>Bacillariophycidae</taxon>
        <taxon>Bacillariales</taxon>
        <taxon>Bacillariaceae</taxon>
        <taxon>Cylindrotheca</taxon>
    </lineage>
</organism>
<accession>A0AAD2G7J0</accession>
<evidence type="ECO:0000313" key="3">
    <source>
        <dbReference type="Proteomes" id="UP001295423"/>
    </source>
</evidence>
<name>A0AAD2G7J0_9STRA</name>
<keyword evidence="1" id="KW-1133">Transmembrane helix</keyword>
<feature type="transmembrane region" description="Helical" evidence="1">
    <location>
        <begin position="71"/>
        <end position="89"/>
    </location>
</feature>
<dbReference type="Proteomes" id="UP001295423">
    <property type="component" value="Unassembled WGS sequence"/>
</dbReference>
<sequence>MLLTFLLIMQANDVIDLLLNFTAMEFVTNLDGIAFKLAENGYLWSAGEDTARAVTNTRFEKTSKRRVLKRWPHVFMAFVLYSLFVLVVYRQTNRVYGDNIVYIQFTDAIVPWLGTLSGSYVGTRKQAIRNLFGKNADVGIIVYEKKDQKEYCQDSGIPDCKRAFFFYCMKVKEWRFDLVGSTTDLNCDNWILRGSNDEPKLGDKYDILSHSSANWFAQDPKAEKKKALRDEVAVIKSFKAADYKEQELATLEATGVLFDAPYYKIVEDGSRVHDRPVYETFDLEFLAFNGYRWLLVRYDETECAQNCTRRRDDCFHFCLSTFDPFYSRYNASLISHPMELQTSGDTWVPSEELMWFPVTGEGNATQPDLEVKALPVLVSETIDIFENPEGLKDLSVEAAAKRLFAESSRLNKPTSEMPCEAGETSLVIELRTDLWPEETKMLVMEMKELMASFDAYNYREEEPDVAKLNFARAIFKNNTIPNDPLELAGHRSTFSLDDSSKTNVWGFYGGRKDKITTYRYGTCLPSTSCVGVLLHDKFSDDIALPGKFELYLDSKRVDLNKRTTQYCMYELGPSCATTVDCF</sequence>
<dbReference type="EMBL" id="CAKOGP040002225">
    <property type="protein sequence ID" value="CAJ1965759.1"/>
    <property type="molecule type" value="Genomic_DNA"/>
</dbReference>
<proteinExistence type="predicted"/>
<keyword evidence="3" id="KW-1185">Reference proteome</keyword>
<comment type="caution">
    <text evidence="2">The sequence shown here is derived from an EMBL/GenBank/DDBJ whole genome shotgun (WGS) entry which is preliminary data.</text>
</comment>
<keyword evidence="1" id="KW-0812">Transmembrane</keyword>
<reference evidence="2" key="1">
    <citation type="submission" date="2023-08" db="EMBL/GenBank/DDBJ databases">
        <authorList>
            <person name="Audoor S."/>
            <person name="Bilcke G."/>
        </authorList>
    </citation>
    <scope>NUCLEOTIDE SEQUENCE</scope>
</reference>
<dbReference type="AlphaFoldDB" id="A0AAD2G7J0"/>